<keyword evidence="2" id="KW-0560">Oxidoreductase</keyword>
<comment type="similarity">
    <text evidence="1 3">Belongs to the short-chain dehydrogenases/reductases (SDR) family.</text>
</comment>
<dbReference type="Proteomes" id="UP000321051">
    <property type="component" value="Unassembled WGS sequence"/>
</dbReference>
<gene>
    <name evidence="5" type="ORF">MHA01_31040</name>
</gene>
<feature type="compositionally biased region" description="Basic and acidic residues" evidence="4">
    <location>
        <begin position="232"/>
        <end position="245"/>
    </location>
</feature>
<evidence type="ECO:0000256" key="2">
    <source>
        <dbReference type="ARBA" id="ARBA00023002"/>
    </source>
</evidence>
<evidence type="ECO:0000256" key="3">
    <source>
        <dbReference type="RuleBase" id="RU000363"/>
    </source>
</evidence>
<comment type="caution">
    <text evidence="5">The sequence shown here is derived from an EMBL/GenBank/DDBJ whole genome shotgun (WGS) entry which is preliminary data.</text>
</comment>
<dbReference type="SUPFAM" id="SSF51735">
    <property type="entry name" value="NAD(P)-binding Rossmann-fold domains"/>
    <property type="match status" value="1"/>
</dbReference>
<feature type="region of interest" description="Disordered" evidence="4">
    <location>
        <begin position="227"/>
        <end position="246"/>
    </location>
</feature>
<evidence type="ECO:0000256" key="1">
    <source>
        <dbReference type="ARBA" id="ARBA00006484"/>
    </source>
</evidence>
<dbReference type="Pfam" id="PF00106">
    <property type="entry name" value="adh_short"/>
    <property type="match status" value="1"/>
</dbReference>
<dbReference type="PANTHER" id="PTHR24320:SF148">
    <property type="entry name" value="NAD(P)-BINDING ROSSMANN-FOLD SUPERFAMILY PROTEIN"/>
    <property type="match status" value="1"/>
</dbReference>
<dbReference type="RefSeq" id="WP_198951246.1">
    <property type="nucleotide sequence ID" value="NZ_BJUN01000034.1"/>
</dbReference>
<protein>
    <submittedName>
        <fullName evidence="5">Oxidoreductase</fullName>
    </submittedName>
</protein>
<dbReference type="PANTHER" id="PTHR24320">
    <property type="entry name" value="RETINOL DEHYDROGENASE"/>
    <property type="match status" value="1"/>
</dbReference>
<organism evidence="5 6">
    <name type="scientific">Marinococcus halophilus</name>
    <dbReference type="NCBI Taxonomy" id="1371"/>
    <lineage>
        <taxon>Bacteria</taxon>
        <taxon>Bacillati</taxon>
        <taxon>Bacillota</taxon>
        <taxon>Bacilli</taxon>
        <taxon>Bacillales</taxon>
        <taxon>Bacillaceae</taxon>
        <taxon>Marinococcus</taxon>
    </lineage>
</organism>
<accession>A0A510YA04</accession>
<proteinExistence type="inferred from homology"/>
<evidence type="ECO:0000313" key="6">
    <source>
        <dbReference type="Proteomes" id="UP000321051"/>
    </source>
</evidence>
<dbReference type="GO" id="GO:0016491">
    <property type="term" value="F:oxidoreductase activity"/>
    <property type="evidence" value="ECO:0007669"/>
    <property type="project" value="UniProtKB-KW"/>
</dbReference>
<dbReference type="PRINTS" id="PR00081">
    <property type="entry name" value="GDHRDH"/>
</dbReference>
<dbReference type="PRINTS" id="PR00080">
    <property type="entry name" value="SDRFAMILY"/>
</dbReference>
<keyword evidence="6" id="KW-1185">Reference proteome</keyword>
<dbReference type="Gene3D" id="3.40.50.720">
    <property type="entry name" value="NAD(P)-binding Rossmann-like Domain"/>
    <property type="match status" value="1"/>
</dbReference>
<dbReference type="EMBL" id="BJUN01000034">
    <property type="protein sequence ID" value="GEK60199.1"/>
    <property type="molecule type" value="Genomic_DNA"/>
</dbReference>
<dbReference type="InterPro" id="IPR002347">
    <property type="entry name" value="SDR_fam"/>
</dbReference>
<sequence length="261" mass="27853">MKILITGATDGIGMETAKMLMDEGHEVLLHGRSAEKLENVAEELGNAQADQYVADLSQLAEVRSLALGVTNKHSHLDVLINNAGVYNATDAATADGLDIRFAVNTFAPYILTNELLPLMDESGRVVNLSSAAQKPVDSEALSGNKHLQDGEAYAQSKLALTMWTMELAPRVDPVMVAVNPGSLLGSKMVKRAFGVEGSDITIGANILYQAALSETFADASGKYYDNDAGDFGDPHPDASDSEKRQALVKQMDDIIEQTGSL</sequence>
<dbReference type="InterPro" id="IPR020904">
    <property type="entry name" value="Sc_DH/Rdtase_CS"/>
</dbReference>
<dbReference type="AlphaFoldDB" id="A0A510YA04"/>
<evidence type="ECO:0000256" key="4">
    <source>
        <dbReference type="SAM" id="MobiDB-lite"/>
    </source>
</evidence>
<dbReference type="InterPro" id="IPR036291">
    <property type="entry name" value="NAD(P)-bd_dom_sf"/>
</dbReference>
<evidence type="ECO:0000313" key="5">
    <source>
        <dbReference type="EMBL" id="GEK60199.1"/>
    </source>
</evidence>
<dbReference type="PROSITE" id="PS00061">
    <property type="entry name" value="ADH_SHORT"/>
    <property type="match status" value="1"/>
</dbReference>
<dbReference type="STRING" id="1371.GCA_900166605_02544"/>
<name>A0A510YA04_MARHA</name>
<reference evidence="5 6" key="1">
    <citation type="submission" date="2019-07" db="EMBL/GenBank/DDBJ databases">
        <title>Whole genome shotgun sequence of Marinococcus halophilus NBRC 102359.</title>
        <authorList>
            <person name="Hosoyama A."/>
            <person name="Uohara A."/>
            <person name="Ohji S."/>
            <person name="Ichikawa N."/>
        </authorList>
    </citation>
    <scope>NUCLEOTIDE SEQUENCE [LARGE SCALE GENOMIC DNA]</scope>
    <source>
        <strain evidence="5 6">NBRC 102359</strain>
    </source>
</reference>